<evidence type="ECO:0000259" key="9">
    <source>
        <dbReference type="PROSITE" id="PS51489"/>
    </source>
</evidence>
<feature type="domain" description="BUB1 N-terminal" evidence="9">
    <location>
        <begin position="67"/>
        <end position="222"/>
    </location>
</feature>
<name>A0A6I9QRE3_ELAGV</name>
<dbReference type="GO" id="GO:0004672">
    <property type="term" value="F:protein kinase activity"/>
    <property type="evidence" value="ECO:0007669"/>
    <property type="project" value="TreeGrafter"/>
</dbReference>
<dbReference type="InterPro" id="IPR015661">
    <property type="entry name" value="Bub1/Mad3"/>
</dbReference>
<dbReference type="PANTHER" id="PTHR14030">
    <property type="entry name" value="MITOTIC CHECKPOINT SERINE/THREONINE-PROTEIN KINASE BUB1"/>
    <property type="match status" value="1"/>
</dbReference>
<dbReference type="PROSITE" id="PS51489">
    <property type="entry name" value="BUB1_N"/>
    <property type="match status" value="1"/>
</dbReference>
<dbReference type="FunCoup" id="A0A6I9QRE3">
    <property type="interactions" value="18"/>
</dbReference>
<evidence type="ECO:0000313" key="10">
    <source>
        <dbReference type="Proteomes" id="UP000504607"/>
    </source>
</evidence>
<dbReference type="GO" id="GO:0007094">
    <property type="term" value="P:mitotic spindle assembly checkpoint signaling"/>
    <property type="evidence" value="ECO:0007669"/>
    <property type="project" value="InterPro"/>
</dbReference>
<dbReference type="FunFam" id="1.25.40.430:FF:000004">
    <property type="entry name" value="Mitotic spindle checkpoint protein BUBR1"/>
    <property type="match status" value="1"/>
</dbReference>
<keyword evidence="10" id="KW-1185">Reference proteome</keyword>
<sequence>MEDPSMSMDPEAAFLASEQVTGNEWELYKENVRPLKRGRNVQLLNQALRSQQDHALKKSLLQTRRRMIQAIEEYKGEDPLQPWLDCIKWVQESFPSGGECSGLVVIYEQCVRTFWHDDRYKDDLRYLKVWLEYAENCADAEVIYSFLEANQIGQSHSVYYSSYALHMESKNKLRKADEIFNLGISRKAKPLEKLEAVYRTFLVRTTKKQGSVDDEPSNNDLPVRSFGNVLTTGEARRQPAENSDLTKGRKKLQRLDSNRPLSIYNDANSGASHYRNNVESKENSWHILGTRSDRNKENNSVPAKWVSYKIPQKMSTRTGLTTSSTHIEVYIDEECADLPSVDVAKSPKPSVLKLRKATSRNLKKETELLKENPLRNFPLNSLR</sequence>
<feature type="compositionally biased region" description="Basic and acidic residues" evidence="8">
    <location>
        <begin position="234"/>
        <end position="257"/>
    </location>
</feature>
<evidence type="ECO:0000256" key="3">
    <source>
        <dbReference type="ARBA" id="ARBA00022454"/>
    </source>
</evidence>
<organism evidence="10 11">
    <name type="scientific">Elaeis guineensis var. tenera</name>
    <name type="common">Oil palm</name>
    <dbReference type="NCBI Taxonomy" id="51953"/>
    <lineage>
        <taxon>Eukaryota</taxon>
        <taxon>Viridiplantae</taxon>
        <taxon>Streptophyta</taxon>
        <taxon>Embryophyta</taxon>
        <taxon>Tracheophyta</taxon>
        <taxon>Spermatophyta</taxon>
        <taxon>Magnoliopsida</taxon>
        <taxon>Liliopsida</taxon>
        <taxon>Arecaceae</taxon>
        <taxon>Arecoideae</taxon>
        <taxon>Cocoseae</taxon>
        <taxon>Elaeidinae</taxon>
        <taxon>Elaeis</taxon>
    </lineage>
</organism>
<reference evidence="11" key="1">
    <citation type="submission" date="2025-08" db="UniProtKB">
        <authorList>
            <consortium name="RefSeq"/>
        </authorList>
    </citation>
    <scope>IDENTIFICATION</scope>
</reference>
<dbReference type="KEGG" id="egu:105039423"/>
<dbReference type="Pfam" id="PF08311">
    <property type="entry name" value="Mad3_BUB1_I"/>
    <property type="match status" value="1"/>
</dbReference>
<keyword evidence="4" id="KW-0995">Kinetochore</keyword>
<dbReference type="InterPro" id="IPR013212">
    <property type="entry name" value="Mad3/Bub1_I"/>
</dbReference>
<evidence type="ECO:0000256" key="5">
    <source>
        <dbReference type="ARBA" id="ARBA00023242"/>
    </source>
</evidence>
<dbReference type="Proteomes" id="UP000504607">
    <property type="component" value="Chromosome 2"/>
</dbReference>
<protein>
    <submittedName>
        <fullName evidence="11">Mitotic spindle checkpoint protein BUBR1</fullName>
    </submittedName>
</protein>
<dbReference type="PANTHER" id="PTHR14030:SF19">
    <property type="entry name" value="MITOTIC SPINDLE CHECKPOINT PROTEIN BUBR1"/>
    <property type="match status" value="1"/>
</dbReference>
<proteinExistence type="predicted"/>
<evidence type="ECO:0000256" key="6">
    <source>
        <dbReference type="ARBA" id="ARBA00023306"/>
    </source>
</evidence>
<keyword evidence="6" id="KW-0131">Cell cycle</keyword>
<dbReference type="AlphaFoldDB" id="A0A6I9QRE3"/>
<dbReference type="GeneID" id="105039423"/>
<evidence type="ECO:0000256" key="1">
    <source>
        <dbReference type="ARBA" id="ARBA00004123"/>
    </source>
</evidence>
<dbReference type="OrthoDB" id="248495at2759"/>
<dbReference type="GO" id="GO:0000776">
    <property type="term" value="C:kinetochore"/>
    <property type="evidence" value="ECO:0007669"/>
    <property type="project" value="UniProtKB-KW"/>
</dbReference>
<dbReference type="RefSeq" id="XP_010913857.1">
    <property type="nucleotide sequence ID" value="XM_010915555.3"/>
</dbReference>
<evidence type="ECO:0000256" key="2">
    <source>
        <dbReference type="ARBA" id="ARBA00004629"/>
    </source>
</evidence>
<feature type="region of interest" description="Disordered" evidence="8">
    <location>
        <begin position="208"/>
        <end position="274"/>
    </location>
</feature>
<feature type="compositionally biased region" description="Polar residues" evidence="8">
    <location>
        <begin position="265"/>
        <end position="274"/>
    </location>
</feature>
<dbReference type="Gene3D" id="1.25.40.430">
    <property type="match status" value="1"/>
</dbReference>
<gene>
    <name evidence="11" type="primary">LOC105039423</name>
</gene>
<dbReference type="GO" id="GO:0051754">
    <property type="term" value="P:meiotic sister chromatid cohesion, centromeric"/>
    <property type="evidence" value="ECO:0007669"/>
    <property type="project" value="TreeGrafter"/>
</dbReference>
<evidence type="ECO:0000313" key="11">
    <source>
        <dbReference type="RefSeq" id="XP_010913857.1"/>
    </source>
</evidence>
<evidence type="ECO:0000256" key="7">
    <source>
        <dbReference type="ARBA" id="ARBA00023328"/>
    </source>
</evidence>
<keyword evidence="3" id="KW-0158">Chromosome</keyword>
<evidence type="ECO:0000256" key="4">
    <source>
        <dbReference type="ARBA" id="ARBA00022838"/>
    </source>
</evidence>
<keyword evidence="7" id="KW-0137">Centromere</keyword>
<dbReference type="GO" id="GO:0005634">
    <property type="term" value="C:nucleus"/>
    <property type="evidence" value="ECO:0007669"/>
    <property type="project" value="UniProtKB-SubCell"/>
</dbReference>
<dbReference type="SMART" id="SM00777">
    <property type="entry name" value="Mad3_BUB1_I"/>
    <property type="match status" value="1"/>
</dbReference>
<evidence type="ECO:0000256" key="8">
    <source>
        <dbReference type="SAM" id="MobiDB-lite"/>
    </source>
</evidence>
<accession>A0A6I9QRE3</accession>
<comment type="subcellular location">
    <subcellularLocation>
        <location evidence="2">Chromosome</location>
        <location evidence="2">Centromere</location>
        <location evidence="2">Kinetochore</location>
    </subcellularLocation>
    <subcellularLocation>
        <location evidence="1">Nucleus</location>
    </subcellularLocation>
</comment>
<dbReference type="InParanoid" id="A0A6I9QRE3"/>
<keyword evidence="5" id="KW-0539">Nucleus</keyword>